<keyword evidence="4" id="KW-0934">Plastid</keyword>
<feature type="compositionally biased region" description="Basic and acidic residues" evidence="17">
    <location>
        <begin position="1145"/>
        <end position="1158"/>
    </location>
</feature>
<sequence length="1428" mass="156874">MESEEAAPKSSLSCEKSPGTSLVEKSDTNVVKDSNFLNVSDSSHSTCNDSGFVSLSSDDNGVVSSEEGFETASEKPILESTDIGFVGGDSCETFVGFSQFSVLSKDEFVEFGDVDGGKSDEVGVLESGVVEEKLVGSFEGFYGEDSGENFVGVLRVSDLIKDVVGEDGDDDVGKINEVGVLDSGEAEEKLGDSCEVFSGEDLSLNLNGSDIGVRQDNNVVEYKGDSGCELSEDFSLVPKEGFVGEETEIILKGDNVLEDDKIHALNGKDSDREMVAKRGIEQLGADIVQETEGCCGVVCKGDSVVEAVQVDLLSPGIEVVREMKENETAYGKPGVHINIVEYKANDYSELMEDLDSVLKESSRGEAINTTLRSEVASEDGMVEALNGEMSVTGMVEKHALEQSSAVTLKQIEDIEVTCEGQLSLNNEYDQVNVETVGKNSVDNIHVGVLGPEAAVVCNVVINEEADGCVKNIQDNGKKKVTPAERGEIRAEAILENHVDQGVILTCNSISDNANGFLALVDQTDTVANNLFKAIQPIETYDDILSVQNEILGKRMSGKLLSHESSELNLTERKPTDGENGMGVVMNGVSEIKGSGSEQGTDGMIFGRSVAAKQFRNELKPETSGDSQSDAKKSPDFTQVINGQNVTESDGVDTDEEEEEKKEDKILFDSSVLTDLLKAAVGIESGGNMTFTSEHLSRLISFQQSFQPAARSNTSNIFRPSSLSRVEESVNRLSEEEKRKLEKLQSIRVKYLRLVNRLGLSTDERLVAQVLYHLGLIAGRQSGPLFGLDAAKRTALQLEEDRKEDIDFSLNILVLGKSGVGKSATINSIFGEEKVRINAFQPSTSSVKEITGVVHGVKIRIFDTPGLKSSRMEQSFNCRVLSSVKKFTKKIPFDIVLYVDRLDAQTRDLDDLHLLKTIKISLGSSCLQKAIVTLTHAASAPPEGPSGSPISYDAFIDQRSGILLQSIRKAVPNSMNKVCLVENHLSCRKNREGEKVLPNGQIWKQQLMIQCYSNKVLDEANSISEPQESFNFRSLLFGYLRRSLPSLLSSTLQSQVHQKLLSFGQGRYNCDADIDLEELSDSDKDENEEDEYEYDQLPPFKPLRKSRLSMLSKEQRKAYFEEYDYRVKVFQKKQWKEELKRMKAMKMEGKDSTDDHGYSDDDPADEGSFPLPPPSADADVQAYVNRSVEPTSQFLAWPTLDTLGWDHDCGYDGVYLLKRIATSSKFPAEIQVQLTKDKKEFIIILVSSIATKHGDKGSSMAGFDIKNIGGQTAYIIRGETKLKNFRRNKTAAGITITHMGENVVTGLKLEDQITIGRQYCLAASAGIVRSQQHVAFGADIDIQRREHDYPIGQLQSSLRLSMVCLREELCLLLNSFSQFSIGRNSKVDVRGNIDQNLRGQISVRTSSSESPFILASMLYVAISTLFWRR</sequence>
<feature type="compositionally biased region" description="Basic and acidic residues" evidence="17">
    <location>
        <begin position="616"/>
        <end position="634"/>
    </location>
</feature>
<dbReference type="GO" id="GO:0009707">
    <property type="term" value="C:chloroplast outer membrane"/>
    <property type="evidence" value="ECO:0007669"/>
    <property type="project" value="UniProtKB-SubCell"/>
</dbReference>
<dbReference type="GO" id="GO:0045036">
    <property type="term" value="P:protein targeting to chloroplast"/>
    <property type="evidence" value="ECO:0007669"/>
    <property type="project" value="InterPro"/>
</dbReference>
<evidence type="ECO:0000256" key="15">
    <source>
        <dbReference type="ARBA" id="ARBA00023766"/>
    </source>
</evidence>
<evidence type="ECO:0000313" key="20">
    <source>
        <dbReference type="Proteomes" id="UP001237642"/>
    </source>
</evidence>
<dbReference type="Pfam" id="PF11886">
    <property type="entry name" value="TOC159_MAD"/>
    <property type="match status" value="1"/>
</dbReference>
<reference evidence="19" key="1">
    <citation type="submission" date="2023-02" db="EMBL/GenBank/DDBJ databases">
        <title>Genome of toxic invasive species Heracleum sosnowskyi carries increased number of genes despite the absence of recent whole-genome duplications.</title>
        <authorList>
            <person name="Schelkunov M."/>
            <person name="Shtratnikova V."/>
            <person name="Makarenko M."/>
            <person name="Klepikova A."/>
            <person name="Omelchenko D."/>
            <person name="Novikova G."/>
            <person name="Obukhova E."/>
            <person name="Bogdanov V."/>
            <person name="Penin A."/>
            <person name="Logacheva M."/>
        </authorList>
    </citation>
    <scope>NUCLEOTIDE SEQUENCE</scope>
    <source>
        <strain evidence="19">Hsosn_3</strain>
        <tissue evidence="19">Leaf</tissue>
    </source>
</reference>
<dbReference type="Pfam" id="PF04548">
    <property type="entry name" value="AIG1"/>
    <property type="match status" value="1"/>
</dbReference>
<feature type="domain" description="AIG1-type G" evidence="18">
    <location>
        <begin position="806"/>
        <end position="1040"/>
    </location>
</feature>
<dbReference type="Gene3D" id="3.40.50.300">
    <property type="entry name" value="P-loop containing nucleotide triphosphate hydrolases"/>
    <property type="match status" value="1"/>
</dbReference>
<protein>
    <submittedName>
        <fullName evidence="19">Translocase of chloroplast 159, chloroplastic</fullName>
    </submittedName>
</protein>
<reference evidence="19" key="2">
    <citation type="submission" date="2023-05" db="EMBL/GenBank/DDBJ databases">
        <authorList>
            <person name="Schelkunov M.I."/>
        </authorList>
    </citation>
    <scope>NUCLEOTIDE SEQUENCE</scope>
    <source>
        <strain evidence="19">Hsosn_3</strain>
        <tissue evidence="19">Leaf</tissue>
    </source>
</reference>
<evidence type="ECO:0000256" key="13">
    <source>
        <dbReference type="ARBA" id="ARBA00023134"/>
    </source>
</evidence>
<keyword evidence="11" id="KW-0653">Protein transport</keyword>
<dbReference type="EMBL" id="JAUIZM010000005">
    <property type="protein sequence ID" value="KAK1385167.1"/>
    <property type="molecule type" value="Genomic_DNA"/>
</dbReference>
<feature type="region of interest" description="Disordered" evidence="17">
    <location>
        <begin position="1"/>
        <end position="25"/>
    </location>
</feature>
<keyword evidence="9" id="KW-1002">Plastid outer membrane</keyword>
<evidence type="ECO:0000256" key="2">
    <source>
        <dbReference type="ARBA" id="ARBA00022448"/>
    </source>
</evidence>
<name>A0AAD8IIS1_9APIA</name>
<feature type="compositionally biased region" description="Polar residues" evidence="17">
    <location>
        <begin position="635"/>
        <end position="647"/>
    </location>
</feature>
<evidence type="ECO:0000313" key="19">
    <source>
        <dbReference type="EMBL" id="KAK1385167.1"/>
    </source>
</evidence>
<dbReference type="FunFam" id="3.40.50.300:FF:000413">
    <property type="entry name" value="Translocase of chloroplast 120, chloroplastic"/>
    <property type="match status" value="1"/>
</dbReference>
<keyword evidence="13" id="KW-0342">GTP-binding</keyword>
<dbReference type="NCBIfam" id="TIGR00993">
    <property type="entry name" value="3a0901s04IAP86"/>
    <property type="match status" value="1"/>
</dbReference>
<evidence type="ECO:0000256" key="3">
    <source>
        <dbReference type="ARBA" id="ARBA00022528"/>
    </source>
</evidence>
<keyword evidence="6" id="KW-0479">Metal-binding</keyword>
<evidence type="ECO:0000256" key="16">
    <source>
        <dbReference type="ARBA" id="ARBA00023775"/>
    </source>
</evidence>
<dbReference type="InterPro" id="IPR045058">
    <property type="entry name" value="GIMA/IAN/Toc"/>
</dbReference>
<dbReference type="PROSITE" id="PS51720">
    <property type="entry name" value="G_AIG1"/>
    <property type="match status" value="1"/>
</dbReference>
<comment type="cofactor">
    <cofactor evidence="1">
        <name>Mg(2+)</name>
        <dbReference type="ChEBI" id="CHEBI:18420"/>
    </cofactor>
</comment>
<evidence type="ECO:0000256" key="17">
    <source>
        <dbReference type="SAM" id="MobiDB-lite"/>
    </source>
</evidence>
<keyword evidence="2" id="KW-0813">Transport</keyword>
<evidence type="ECO:0000256" key="1">
    <source>
        <dbReference type="ARBA" id="ARBA00001946"/>
    </source>
</evidence>
<feature type="compositionally biased region" description="Acidic residues" evidence="17">
    <location>
        <begin position="649"/>
        <end position="660"/>
    </location>
</feature>
<dbReference type="GO" id="GO:0015031">
    <property type="term" value="P:protein transport"/>
    <property type="evidence" value="ECO:0007669"/>
    <property type="project" value="UniProtKB-KW"/>
</dbReference>
<dbReference type="PANTHER" id="PTHR10903">
    <property type="entry name" value="GTPASE, IMAP FAMILY MEMBER-RELATED"/>
    <property type="match status" value="1"/>
</dbReference>
<accession>A0AAD8IIS1</accession>
<dbReference type="SUPFAM" id="SSF52540">
    <property type="entry name" value="P-loop containing nucleoside triphosphate hydrolases"/>
    <property type="match status" value="1"/>
</dbReference>
<evidence type="ECO:0000259" key="18">
    <source>
        <dbReference type="PROSITE" id="PS51720"/>
    </source>
</evidence>
<keyword evidence="8" id="KW-0378">Hydrolase</keyword>
<evidence type="ECO:0000256" key="9">
    <source>
        <dbReference type="ARBA" id="ARBA00022805"/>
    </source>
</evidence>
<keyword evidence="20" id="KW-1185">Reference proteome</keyword>
<dbReference type="Proteomes" id="UP001237642">
    <property type="component" value="Unassembled WGS sequence"/>
</dbReference>
<keyword evidence="7" id="KW-0547">Nucleotide-binding</keyword>
<gene>
    <name evidence="19" type="ORF">POM88_022902</name>
</gene>
<evidence type="ECO:0000256" key="6">
    <source>
        <dbReference type="ARBA" id="ARBA00022723"/>
    </source>
</evidence>
<feature type="region of interest" description="Disordered" evidence="17">
    <location>
        <begin position="616"/>
        <end position="664"/>
    </location>
</feature>
<feature type="compositionally biased region" description="Acidic residues" evidence="17">
    <location>
        <begin position="1077"/>
        <end position="1093"/>
    </location>
</feature>
<evidence type="ECO:0000256" key="8">
    <source>
        <dbReference type="ARBA" id="ARBA00022801"/>
    </source>
</evidence>
<keyword evidence="3" id="KW-0150">Chloroplast</keyword>
<dbReference type="GO" id="GO:0046872">
    <property type="term" value="F:metal ion binding"/>
    <property type="evidence" value="ECO:0007669"/>
    <property type="project" value="UniProtKB-KW"/>
</dbReference>
<evidence type="ECO:0000256" key="5">
    <source>
        <dbReference type="ARBA" id="ARBA00022692"/>
    </source>
</evidence>
<keyword evidence="5" id="KW-0812">Transmembrane</keyword>
<evidence type="ECO:0000256" key="12">
    <source>
        <dbReference type="ARBA" id="ARBA00022989"/>
    </source>
</evidence>
<comment type="similarity">
    <text evidence="16">Belongs to the TRAFAC class TrmE-Era-EngA-EngB-Septin-like GTPase superfamily. AIG1/Toc34/Toc159-like paraseptin GTPase family. TOC159 subfamily.</text>
</comment>
<keyword evidence="10" id="KW-0460">Magnesium</keyword>
<feature type="region of interest" description="Disordered" evidence="17">
    <location>
        <begin position="1145"/>
        <end position="1175"/>
    </location>
</feature>
<comment type="subcellular location">
    <subcellularLocation>
        <location evidence="15">Plastid</location>
        <location evidence="15">Chloroplast outer membrane</location>
        <topology evidence="15">Single-pass membrane protein</topology>
    </subcellularLocation>
</comment>
<dbReference type="GO" id="GO:0005525">
    <property type="term" value="F:GTP binding"/>
    <property type="evidence" value="ECO:0007669"/>
    <property type="project" value="UniProtKB-KW"/>
</dbReference>
<dbReference type="PANTHER" id="PTHR10903:SF120">
    <property type="entry name" value="TRANSLOCASE OF CHLOROPLAST 159, CHLOROPLASTIC"/>
    <property type="match status" value="1"/>
</dbReference>
<keyword evidence="12" id="KW-1133">Transmembrane helix</keyword>
<proteinExistence type="inferred from homology"/>
<feature type="region of interest" description="Disordered" evidence="17">
    <location>
        <begin position="1077"/>
        <end position="1096"/>
    </location>
</feature>
<evidence type="ECO:0000256" key="10">
    <source>
        <dbReference type="ARBA" id="ARBA00022842"/>
    </source>
</evidence>
<dbReference type="InterPro" id="IPR005690">
    <property type="entry name" value="Toc86_159"/>
</dbReference>
<evidence type="ECO:0000256" key="7">
    <source>
        <dbReference type="ARBA" id="ARBA00022741"/>
    </source>
</evidence>
<dbReference type="GO" id="GO:0003924">
    <property type="term" value="F:GTPase activity"/>
    <property type="evidence" value="ECO:0007669"/>
    <property type="project" value="InterPro"/>
</dbReference>
<dbReference type="InterPro" id="IPR024283">
    <property type="entry name" value="TOC159_MAD"/>
</dbReference>
<dbReference type="InterPro" id="IPR006703">
    <property type="entry name" value="G_AIG1"/>
</dbReference>
<organism evidence="19 20">
    <name type="scientific">Heracleum sosnowskyi</name>
    <dbReference type="NCBI Taxonomy" id="360622"/>
    <lineage>
        <taxon>Eukaryota</taxon>
        <taxon>Viridiplantae</taxon>
        <taxon>Streptophyta</taxon>
        <taxon>Embryophyta</taxon>
        <taxon>Tracheophyta</taxon>
        <taxon>Spermatophyta</taxon>
        <taxon>Magnoliopsida</taxon>
        <taxon>eudicotyledons</taxon>
        <taxon>Gunneridae</taxon>
        <taxon>Pentapetalae</taxon>
        <taxon>asterids</taxon>
        <taxon>campanulids</taxon>
        <taxon>Apiales</taxon>
        <taxon>Apiaceae</taxon>
        <taxon>Apioideae</taxon>
        <taxon>apioid superclade</taxon>
        <taxon>Tordylieae</taxon>
        <taxon>Tordyliinae</taxon>
        <taxon>Heracleum</taxon>
    </lineage>
</organism>
<evidence type="ECO:0000256" key="11">
    <source>
        <dbReference type="ARBA" id="ARBA00022927"/>
    </source>
</evidence>
<keyword evidence="14" id="KW-0472">Membrane</keyword>
<comment type="caution">
    <text evidence="19">The sequence shown here is derived from an EMBL/GenBank/DDBJ whole genome shotgun (WGS) entry which is preliminary data.</text>
</comment>
<evidence type="ECO:0000256" key="4">
    <source>
        <dbReference type="ARBA" id="ARBA00022640"/>
    </source>
</evidence>
<feature type="compositionally biased region" description="Polar residues" evidence="17">
    <location>
        <begin position="10"/>
        <end position="20"/>
    </location>
</feature>
<dbReference type="InterPro" id="IPR027417">
    <property type="entry name" value="P-loop_NTPase"/>
</dbReference>
<evidence type="ECO:0000256" key="14">
    <source>
        <dbReference type="ARBA" id="ARBA00023136"/>
    </source>
</evidence>